<dbReference type="InterPro" id="IPR013096">
    <property type="entry name" value="Cupin_2"/>
</dbReference>
<name>A0A9P7YP03_9HELO</name>
<dbReference type="EMBL" id="MU251392">
    <property type="protein sequence ID" value="KAG9237174.1"/>
    <property type="molecule type" value="Genomic_DNA"/>
</dbReference>
<sequence length="170" mass="18293">MTSPFPPTRLLTTGHRPDGTSIFTHDSPPPSFQPFGPSTTAFTSFHSSLVVPVSNTAPFPDLSCTLPRCPPSGVLFCTTDFAPGGKAPMHRTLSIDYIMVIVGEIVVLLDGGEEKVLKAGDAMVQRGTNHSWENRGEGWAKMVFVMVGSEEIKLADGRVLGDSQFDASKR</sequence>
<proteinExistence type="predicted"/>
<comment type="caution">
    <text evidence="3">The sequence shown here is derived from an EMBL/GenBank/DDBJ whole genome shotgun (WGS) entry which is preliminary data.</text>
</comment>
<dbReference type="InterPro" id="IPR011051">
    <property type="entry name" value="RmlC_Cupin_sf"/>
</dbReference>
<accession>A0A9P7YP03</accession>
<evidence type="ECO:0000313" key="4">
    <source>
        <dbReference type="Proteomes" id="UP000824998"/>
    </source>
</evidence>
<evidence type="ECO:0000256" key="1">
    <source>
        <dbReference type="SAM" id="MobiDB-lite"/>
    </source>
</evidence>
<gene>
    <name evidence="3" type="ORF">BJ875DRAFT_454499</name>
</gene>
<dbReference type="Proteomes" id="UP000824998">
    <property type="component" value="Unassembled WGS sequence"/>
</dbReference>
<keyword evidence="4" id="KW-1185">Reference proteome</keyword>
<organism evidence="3 4">
    <name type="scientific">Amylocarpus encephaloides</name>
    <dbReference type="NCBI Taxonomy" id="45428"/>
    <lineage>
        <taxon>Eukaryota</taxon>
        <taxon>Fungi</taxon>
        <taxon>Dikarya</taxon>
        <taxon>Ascomycota</taxon>
        <taxon>Pezizomycotina</taxon>
        <taxon>Leotiomycetes</taxon>
        <taxon>Helotiales</taxon>
        <taxon>Helotiales incertae sedis</taxon>
        <taxon>Amylocarpus</taxon>
    </lineage>
</organism>
<feature type="domain" description="Cupin type-2" evidence="2">
    <location>
        <begin position="80"/>
        <end position="145"/>
    </location>
</feature>
<evidence type="ECO:0000259" key="2">
    <source>
        <dbReference type="Pfam" id="PF07883"/>
    </source>
</evidence>
<dbReference type="InterPro" id="IPR014710">
    <property type="entry name" value="RmlC-like_jellyroll"/>
</dbReference>
<protein>
    <recommendedName>
        <fullName evidence="2">Cupin type-2 domain-containing protein</fullName>
    </recommendedName>
</protein>
<evidence type="ECO:0000313" key="3">
    <source>
        <dbReference type="EMBL" id="KAG9237174.1"/>
    </source>
</evidence>
<dbReference type="PANTHER" id="PTHR36156:SF2">
    <property type="entry name" value="CUPIN TYPE-2 DOMAIN-CONTAINING PROTEIN"/>
    <property type="match status" value="1"/>
</dbReference>
<dbReference type="SUPFAM" id="SSF51182">
    <property type="entry name" value="RmlC-like cupins"/>
    <property type="match status" value="1"/>
</dbReference>
<dbReference type="AlphaFoldDB" id="A0A9P7YP03"/>
<dbReference type="PANTHER" id="PTHR36156">
    <property type="entry name" value="SLR2101 PROTEIN"/>
    <property type="match status" value="1"/>
</dbReference>
<dbReference type="Gene3D" id="2.60.120.10">
    <property type="entry name" value="Jelly Rolls"/>
    <property type="match status" value="1"/>
</dbReference>
<dbReference type="Pfam" id="PF07883">
    <property type="entry name" value="Cupin_2"/>
    <property type="match status" value="1"/>
</dbReference>
<feature type="region of interest" description="Disordered" evidence="1">
    <location>
        <begin position="1"/>
        <end position="30"/>
    </location>
</feature>
<reference evidence="3" key="1">
    <citation type="journal article" date="2021" name="IMA Fungus">
        <title>Genomic characterization of three marine fungi, including Emericellopsis atlantica sp. nov. with signatures of a generalist lifestyle and marine biomass degradation.</title>
        <authorList>
            <person name="Hagestad O.C."/>
            <person name="Hou L."/>
            <person name="Andersen J.H."/>
            <person name="Hansen E.H."/>
            <person name="Altermark B."/>
            <person name="Li C."/>
            <person name="Kuhnert E."/>
            <person name="Cox R.J."/>
            <person name="Crous P.W."/>
            <person name="Spatafora J.W."/>
            <person name="Lail K."/>
            <person name="Amirebrahimi M."/>
            <person name="Lipzen A."/>
            <person name="Pangilinan J."/>
            <person name="Andreopoulos W."/>
            <person name="Hayes R.D."/>
            <person name="Ng V."/>
            <person name="Grigoriev I.V."/>
            <person name="Jackson S.A."/>
            <person name="Sutton T.D.S."/>
            <person name="Dobson A.D.W."/>
            <person name="Rama T."/>
        </authorList>
    </citation>
    <scope>NUCLEOTIDE SEQUENCE</scope>
    <source>
        <strain evidence="3">TRa018bII</strain>
    </source>
</reference>
<dbReference type="InterPro" id="IPR047142">
    <property type="entry name" value="OryJ/VirC-like"/>
</dbReference>
<dbReference type="CDD" id="cd02231">
    <property type="entry name" value="cupin_BLL6423-like"/>
    <property type="match status" value="1"/>
</dbReference>
<dbReference type="OrthoDB" id="5840532at2759"/>